<organism evidence="2 3">
    <name type="scientific">Sporosarcina siberiensis</name>
    <dbReference type="NCBI Taxonomy" id="1365606"/>
    <lineage>
        <taxon>Bacteria</taxon>
        <taxon>Bacillati</taxon>
        <taxon>Bacillota</taxon>
        <taxon>Bacilli</taxon>
        <taxon>Bacillales</taxon>
        <taxon>Caryophanaceae</taxon>
        <taxon>Sporosarcina</taxon>
    </lineage>
</organism>
<proteinExistence type="predicted"/>
<feature type="domain" description="Beta-lactamase-related" evidence="1">
    <location>
        <begin position="7"/>
        <end position="324"/>
    </location>
</feature>
<dbReference type="InterPro" id="IPR050491">
    <property type="entry name" value="AmpC-like"/>
</dbReference>
<dbReference type="Gene3D" id="3.40.710.10">
    <property type="entry name" value="DD-peptidase/beta-lactamase superfamily"/>
    <property type="match status" value="1"/>
</dbReference>
<dbReference type="Proteomes" id="UP001597218">
    <property type="component" value="Unassembled WGS sequence"/>
</dbReference>
<dbReference type="RefSeq" id="WP_381536101.1">
    <property type="nucleotide sequence ID" value="NZ_JBHUGI010000008.1"/>
</dbReference>
<dbReference type="SUPFAM" id="SSF56601">
    <property type="entry name" value="beta-lactamase/transpeptidase-like"/>
    <property type="match status" value="1"/>
</dbReference>
<keyword evidence="3" id="KW-1185">Reference proteome</keyword>
<gene>
    <name evidence="2" type="ORF">ACFSFY_05115</name>
</gene>
<accession>A0ABW4SDQ8</accession>
<evidence type="ECO:0000259" key="1">
    <source>
        <dbReference type="Pfam" id="PF00144"/>
    </source>
</evidence>
<dbReference type="GO" id="GO:0016787">
    <property type="term" value="F:hydrolase activity"/>
    <property type="evidence" value="ECO:0007669"/>
    <property type="project" value="UniProtKB-KW"/>
</dbReference>
<dbReference type="EMBL" id="JBHUGI010000008">
    <property type="protein sequence ID" value="MFD1927444.1"/>
    <property type="molecule type" value="Genomic_DNA"/>
</dbReference>
<sequence>MSRWNEFEKYVEQMMMEEQIPGVAVTVSENGKTIYERGFGKRNLATNEPVTPETIFGVASVTKSFTALAIMKLVEEGQLQVEDSVIKHLPNFRLIDCNHMKEIKILHLLSHTTGLATTERKEELAGFDEHLKYINGKEWTFLGKPGEYFCYNNDMFLLLGAIIEKVTGENYQEYIKTFILKPLEMNRTTYDLNELQNFENVTTPYVLENEKPVACSWPELGNYAVGGGIRSNVTDLLKYGQIYVDALEDRIIKKEYTSEMAKHVHQVFGNSFYGYALKSTPNYMGVTLVEHGGGQPGVSSNFGFVPEKGIVAVVLTNLSDVNADAIWLAAVNTALNIPIDNKRSIEPHYEITDTELQPMLGIYRSDEGAKIRIVEQGALMTAIVADKTFQLRASDKQTLVMLPIEKPIRFHFDETNNAWALSIGLRMLVKSTDEK</sequence>
<protein>
    <submittedName>
        <fullName evidence="2">Serine hydrolase domain-containing protein</fullName>
        <ecNumber evidence="2">3.-.-.-</ecNumber>
    </submittedName>
</protein>
<dbReference type="InterPro" id="IPR001466">
    <property type="entry name" value="Beta-lactam-related"/>
</dbReference>
<reference evidence="3" key="1">
    <citation type="journal article" date="2019" name="Int. J. Syst. Evol. Microbiol.">
        <title>The Global Catalogue of Microorganisms (GCM) 10K type strain sequencing project: providing services to taxonomists for standard genome sequencing and annotation.</title>
        <authorList>
            <consortium name="The Broad Institute Genomics Platform"/>
            <consortium name="The Broad Institute Genome Sequencing Center for Infectious Disease"/>
            <person name="Wu L."/>
            <person name="Ma J."/>
        </authorList>
    </citation>
    <scope>NUCLEOTIDE SEQUENCE [LARGE SCALE GENOMIC DNA]</scope>
    <source>
        <strain evidence="3">CGMCC 4.7177</strain>
    </source>
</reference>
<keyword evidence="2" id="KW-0378">Hydrolase</keyword>
<dbReference type="PANTHER" id="PTHR46825">
    <property type="entry name" value="D-ALANYL-D-ALANINE-CARBOXYPEPTIDASE/ENDOPEPTIDASE AMPH"/>
    <property type="match status" value="1"/>
</dbReference>
<evidence type="ECO:0000313" key="2">
    <source>
        <dbReference type="EMBL" id="MFD1927444.1"/>
    </source>
</evidence>
<dbReference type="Pfam" id="PF00144">
    <property type="entry name" value="Beta-lactamase"/>
    <property type="match status" value="1"/>
</dbReference>
<name>A0ABW4SDQ8_9BACL</name>
<dbReference type="EC" id="3.-.-.-" evidence="2"/>
<comment type="caution">
    <text evidence="2">The sequence shown here is derived from an EMBL/GenBank/DDBJ whole genome shotgun (WGS) entry which is preliminary data.</text>
</comment>
<dbReference type="PANTHER" id="PTHR46825:SF9">
    <property type="entry name" value="BETA-LACTAMASE-RELATED DOMAIN-CONTAINING PROTEIN"/>
    <property type="match status" value="1"/>
</dbReference>
<evidence type="ECO:0000313" key="3">
    <source>
        <dbReference type="Proteomes" id="UP001597218"/>
    </source>
</evidence>
<dbReference type="InterPro" id="IPR012338">
    <property type="entry name" value="Beta-lactam/transpept-like"/>
</dbReference>